<gene>
    <name evidence="1" type="ORF">AYI69_g491</name>
</gene>
<comment type="caution">
    <text evidence="1">The sequence shown here is derived from an EMBL/GenBank/DDBJ whole genome shotgun (WGS) entry which is preliminary data.</text>
</comment>
<dbReference type="AlphaFoldDB" id="A0A1R1YSY4"/>
<evidence type="ECO:0000313" key="2">
    <source>
        <dbReference type="Proteomes" id="UP000187429"/>
    </source>
</evidence>
<evidence type="ECO:0000313" key="1">
    <source>
        <dbReference type="EMBL" id="OMJ29981.1"/>
    </source>
</evidence>
<accession>A0A1R1YSY4</accession>
<dbReference type="Proteomes" id="UP000187429">
    <property type="component" value="Unassembled WGS sequence"/>
</dbReference>
<protein>
    <submittedName>
        <fullName evidence="1">Uncharacterized protein</fullName>
    </submittedName>
</protein>
<organism evidence="1 2">
    <name type="scientific">Smittium culicis</name>
    <dbReference type="NCBI Taxonomy" id="133412"/>
    <lineage>
        <taxon>Eukaryota</taxon>
        <taxon>Fungi</taxon>
        <taxon>Fungi incertae sedis</taxon>
        <taxon>Zoopagomycota</taxon>
        <taxon>Kickxellomycotina</taxon>
        <taxon>Harpellomycetes</taxon>
        <taxon>Harpellales</taxon>
        <taxon>Legeriomycetaceae</taxon>
        <taxon>Smittium</taxon>
    </lineage>
</organism>
<keyword evidence="2" id="KW-1185">Reference proteome</keyword>
<dbReference type="EMBL" id="LSSM01000116">
    <property type="protein sequence ID" value="OMJ29981.1"/>
    <property type="molecule type" value="Genomic_DNA"/>
</dbReference>
<name>A0A1R1YSY4_9FUNG</name>
<sequence>MTQQRQREWNHATESKTPYFTTKTVKPGTNVKMISLLSEIVAIAIQTRIEYLDTGTKSHWEVYAICSIKTESANWSEDFGNFISKKPKDKFQRL</sequence>
<proteinExistence type="predicted"/>
<reference evidence="2" key="1">
    <citation type="submission" date="2017-01" db="EMBL/GenBank/DDBJ databases">
        <authorList>
            <person name="Wang Y."/>
            <person name="White M."/>
            <person name="Kvist S."/>
            <person name="Moncalvo J.-M."/>
        </authorList>
    </citation>
    <scope>NUCLEOTIDE SEQUENCE [LARGE SCALE GENOMIC DNA]</scope>
    <source>
        <strain evidence="2">ID-206-W2</strain>
    </source>
</reference>